<protein>
    <submittedName>
        <fullName evidence="1">Short chain dehydrogenase</fullName>
    </submittedName>
</protein>
<accession>A0A285ZS41</accession>
<dbReference type="InterPro" id="IPR036291">
    <property type="entry name" value="NAD(P)-bd_dom_sf"/>
</dbReference>
<evidence type="ECO:0000313" key="2">
    <source>
        <dbReference type="Proteomes" id="UP000219281"/>
    </source>
</evidence>
<dbReference type="Proteomes" id="UP000219281">
    <property type="component" value="Unassembled WGS sequence"/>
</dbReference>
<dbReference type="AlphaFoldDB" id="A0A285ZS41"/>
<gene>
    <name evidence="1" type="ORF">SAMN06297358_0680</name>
</gene>
<dbReference type="PANTHER" id="PTHR43431">
    <property type="entry name" value="OXIDOREDUCTASE, SHORT CHAIN DEHYDROGENASE/REDUCTASE FAMILY (AFU_ORTHOLOGUE AFUA_5G14000)"/>
    <property type="match status" value="1"/>
</dbReference>
<dbReference type="Pfam" id="PF00106">
    <property type="entry name" value="adh_short"/>
    <property type="match status" value="1"/>
</dbReference>
<sequence length="214" mass="23594">MKKNIIIIGAGPNLSWGVAEKFAAHNFNIGLISRSEVKLKSQVENLKSMGIQAMYARADAYHTGELEMAISKLASELGSVDVLFYNAAAMKYKNIIEEETEDLVNDFKITVANAFHAVKTVYQQLKEANGAVLITGGGLAIHPNPKVGSLSLGKAALRNLSFQLHDVLRSEEIYVGTLTVNNAIQPDSDTHSPRILANKFWNMYLERAVKEIQY</sequence>
<dbReference type="Gene3D" id="3.40.50.720">
    <property type="entry name" value="NAD(P)-binding Rossmann-like Domain"/>
    <property type="match status" value="1"/>
</dbReference>
<proteinExistence type="predicted"/>
<evidence type="ECO:0000313" key="1">
    <source>
        <dbReference type="EMBL" id="SOD12459.1"/>
    </source>
</evidence>
<organism evidence="1 2">
    <name type="scientific">Pedobacter xixiisoli</name>
    <dbReference type="NCBI Taxonomy" id="1476464"/>
    <lineage>
        <taxon>Bacteria</taxon>
        <taxon>Pseudomonadati</taxon>
        <taxon>Bacteroidota</taxon>
        <taxon>Sphingobacteriia</taxon>
        <taxon>Sphingobacteriales</taxon>
        <taxon>Sphingobacteriaceae</taxon>
        <taxon>Pedobacter</taxon>
    </lineage>
</organism>
<dbReference type="PANTHER" id="PTHR43431:SF1">
    <property type="entry name" value="OS08G0476300 PROTEIN"/>
    <property type="match status" value="1"/>
</dbReference>
<keyword evidence="2" id="KW-1185">Reference proteome</keyword>
<dbReference type="OrthoDB" id="9799818at2"/>
<name>A0A285ZS41_9SPHI</name>
<dbReference type="EMBL" id="OCMT01000001">
    <property type="protein sequence ID" value="SOD12459.1"/>
    <property type="molecule type" value="Genomic_DNA"/>
</dbReference>
<dbReference type="SUPFAM" id="SSF51735">
    <property type="entry name" value="NAD(P)-binding Rossmann-fold domains"/>
    <property type="match status" value="1"/>
</dbReference>
<dbReference type="RefSeq" id="WP_097128693.1">
    <property type="nucleotide sequence ID" value="NZ_OCMT01000001.1"/>
</dbReference>
<reference evidence="2" key="1">
    <citation type="submission" date="2017-09" db="EMBL/GenBank/DDBJ databases">
        <authorList>
            <person name="Varghese N."/>
            <person name="Submissions S."/>
        </authorList>
    </citation>
    <scope>NUCLEOTIDE SEQUENCE [LARGE SCALE GENOMIC DNA]</scope>
    <source>
        <strain evidence="2">CGMCC 1.12803</strain>
    </source>
</reference>
<dbReference type="InterPro" id="IPR002347">
    <property type="entry name" value="SDR_fam"/>
</dbReference>